<protein>
    <recommendedName>
        <fullName evidence="2">histidine kinase</fullName>
        <ecNumber evidence="2">2.7.13.3</ecNumber>
    </recommendedName>
</protein>
<feature type="region of interest" description="Disordered" evidence="9">
    <location>
        <begin position="460"/>
        <end position="491"/>
    </location>
</feature>
<dbReference type="Gene3D" id="1.20.5.1930">
    <property type="match status" value="1"/>
</dbReference>
<organism evidence="12 13">
    <name type="scientific">Streptomyces phaeochromogenes</name>
    <dbReference type="NCBI Taxonomy" id="1923"/>
    <lineage>
        <taxon>Bacteria</taxon>
        <taxon>Bacillati</taxon>
        <taxon>Actinomycetota</taxon>
        <taxon>Actinomycetes</taxon>
        <taxon>Kitasatosporales</taxon>
        <taxon>Streptomycetaceae</taxon>
        <taxon>Streptomyces</taxon>
        <taxon>Streptomyces phaeochromogenes group</taxon>
    </lineage>
</organism>
<comment type="catalytic activity">
    <reaction evidence="1">
        <text>ATP + protein L-histidine = ADP + protein N-phospho-L-histidine.</text>
        <dbReference type="EC" id="2.7.13.3"/>
    </reaction>
</comment>
<keyword evidence="8" id="KW-0902">Two-component regulatory system</keyword>
<evidence type="ECO:0000259" key="11">
    <source>
        <dbReference type="Pfam" id="PF07730"/>
    </source>
</evidence>
<dbReference type="GO" id="GO:0016301">
    <property type="term" value="F:kinase activity"/>
    <property type="evidence" value="ECO:0007669"/>
    <property type="project" value="UniProtKB-KW"/>
</dbReference>
<feature type="transmembrane region" description="Helical" evidence="10">
    <location>
        <begin position="89"/>
        <end position="112"/>
    </location>
</feature>
<evidence type="ECO:0000256" key="8">
    <source>
        <dbReference type="ARBA" id="ARBA00023012"/>
    </source>
</evidence>
<keyword evidence="10" id="KW-1133">Transmembrane helix</keyword>
<feature type="transmembrane region" description="Helical" evidence="10">
    <location>
        <begin position="530"/>
        <end position="553"/>
    </location>
</feature>
<feature type="region of interest" description="Disordered" evidence="9">
    <location>
        <begin position="273"/>
        <end position="327"/>
    </location>
</feature>
<sequence>MRALPGTAYRRAVELDEAKTARSTWPLRRRLVAASPWSRGRIAGETVLTVVLAGLAGLIDAAGAGFGVRTFVVVAGVALLSLVRRSLPATVLVVSAAAAGDLAGAAPLLVYASWSAGSRIMKPWRVVAAFGAAFVLHAAVSFRSEFSAGSDLPLAFTFGLSAGLFLTLSIVPGLASRYRAQRHSLLDALQRNNVQLVREQTMVARQARLLERGRIARDMHDSLGHQLALIAVHAGALQVDPDLTDRQREGVRILRDASVTAMGELREAVGILHEEREERDDNRNWPDVRTNEPGRTERIEHTEPTEPTEPTDRAETADTDGGRPGSRAVAAIDGLVESSRAAGVAVELLRSGAFRQLAPAAGHTAYRIAQEGLTNAHKHAPGAPITLALRYEPDSLVVEVANGPAPAAAPDAPAVISGGQGLRGLQERARLIGGMVHTGPTADGGFRIAGMLPYSAGAGAGTSAAPGTGGDTEGGEPQPRHPHNTTTSVGPYNDFVGQPGGGTADNSGAVINRSDPQGEFAATMSRKKNVAIGCAVTAVVIIVGVVALGIWGVSALMDEMNKATIPPRVYESAKVGDPESAVQDKLPDEDSVLTSVWADQGPQMPKGADCRHFASDDPDDTTTVFRFCFRDGKLVEKQTFKDES</sequence>
<dbReference type="InterPro" id="IPR036890">
    <property type="entry name" value="HATPase_C_sf"/>
</dbReference>
<keyword evidence="10" id="KW-0472">Membrane</keyword>
<dbReference type="Gene3D" id="3.30.565.10">
    <property type="entry name" value="Histidine kinase-like ATPase, C-terminal domain"/>
    <property type="match status" value="1"/>
</dbReference>
<dbReference type="EMBL" id="CP109135">
    <property type="protein sequence ID" value="WSD21636.1"/>
    <property type="molecule type" value="Genomic_DNA"/>
</dbReference>
<evidence type="ECO:0000256" key="7">
    <source>
        <dbReference type="ARBA" id="ARBA00022840"/>
    </source>
</evidence>
<accession>A0ABZ1HVH4</accession>
<name>A0ABZ1HVH4_STRPH</name>
<feature type="transmembrane region" description="Helical" evidence="10">
    <location>
        <begin position="124"/>
        <end position="142"/>
    </location>
</feature>
<keyword evidence="6 12" id="KW-0418">Kinase</keyword>
<feature type="transmembrane region" description="Helical" evidence="10">
    <location>
        <begin position="154"/>
        <end position="175"/>
    </location>
</feature>
<keyword evidence="7" id="KW-0067">ATP-binding</keyword>
<feature type="compositionally biased region" description="Basic and acidic residues" evidence="9">
    <location>
        <begin position="273"/>
        <end position="316"/>
    </location>
</feature>
<evidence type="ECO:0000256" key="3">
    <source>
        <dbReference type="ARBA" id="ARBA00022553"/>
    </source>
</evidence>
<evidence type="ECO:0000256" key="9">
    <source>
        <dbReference type="SAM" id="MobiDB-lite"/>
    </source>
</evidence>
<dbReference type="InterPro" id="IPR011712">
    <property type="entry name" value="Sig_transdc_His_kin_sub3_dim/P"/>
</dbReference>
<feature type="domain" description="Signal transduction histidine kinase subgroup 3 dimerisation and phosphoacceptor" evidence="11">
    <location>
        <begin position="211"/>
        <end position="275"/>
    </location>
</feature>
<keyword evidence="13" id="KW-1185">Reference proteome</keyword>
<reference evidence="12 13" key="1">
    <citation type="submission" date="2022-10" db="EMBL/GenBank/DDBJ databases">
        <title>The complete genomes of actinobacterial strains from the NBC collection.</title>
        <authorList>
            <person name="Joergensen T.S."/>
            <person name="Alvarez Arevalo M."/>
            <person name="Sterndorff E.B."/>
            <person name="Faurdal D."/>
            <person name="Vuksanovic O."/>
            <person name="Mourched A.-S."/>
            <person name="Charusanti P."/>
            <person name="Shaw S."/>
            <person name="Blin K."/>
            <person name="Weber T."/>
        </authorList>
    </citation>
    <scope>NUCLEOTIDE SEQUENCE [LARGE SCALE GENOMIC DNA]</scope>
    <source>
        <strain evidence="12 13">NBC 01752</strain>
    </source>
</reference>
<dbReference type="EC" id="2.7.13.3" evidence="2"/>
<dbReference type="InterPro" id="IPR050482">
    <property type="entry name" value="Sensor_HK_TwoCompSys"/>
</dbReference>
<dbReference type="CDD" id="cd16917">
    <property type="entry name" value="HATPase_UhpB-NarQ-NarX-like"/>
    <property type="match status" value="1"/>
</dbReference>
<keyword evidence="10" id="KW-0812">Transmembrane</keyword>
<gene>
    <name evidence="12" type="ORF">OHB35_23015</name>
</gene>
<evidence type="ECO:0000313" key="12">
    <source>
        <dbReference type="EMBL" id="WSD21636.1"/>
    </source>
</evidence>
<evidence type="ECO:0000256" key="2">
    <source>
        <dbReference type="ARBA" id="ARBA00012438"/>
    </source>
</evidence>
<keyword evidence="3" id="KW-0597">Phosphoprotein</keyword>
<dbReference type="Proteomes" id="UP001340816">
    <property type="component" value="Chromosome"/>
</dbReference>
<proteinExistence type="predicted"/>
<evidence type="ECO:0000313" key="13">
    <source>
        <dbReference type="Proteomes" id="UP001340816"/>
    </source>
</evidence>
<dbReference type="SUPFAM" id="SSF55874">
    <property type="entry name" value="ATPase domain of HSP90 chaperone/DNA topoisomerase II/histidine kinase"/>
    <property type="match status" value="1"/>
</dbReference>
<dbReference type="PANTHER" id="PTHR24421:SF10">
    <property type="entry name" value="NITRATE_NITRITE SENSOR PROTEIN NARQ"/>
    <property type="match status" value="1"/>
</dbReference>
<evidence type="ECO:0000256" key="6">
    <source>
        <dbReference type="ARBA" id="ARBA00022777"/>
    </source>
</evidence>
<evidence type="ECO:0000256" key="5">
    <source>
        <dbReference type="ARBA" id="ARBA00022741"/>
    </source>
</evidence>
<evidence type="ECO:0000256" key="10">
    <source>
        <dbReference type="SAM" id="Phobius"/>
    </source>
</evidence>
<evidence type="ECO:0000256" key="4">
    <source>
        <dbReference type="ARBA" id="ARBA00022679"/>
    </source>
</evidence>
<evidence type="ECO:0000256" key="1">
    <source>
        <dbReference type="ARBA" id="ARBA00000085"/>
    </source>
</evidence>
<dbReference type="PANTHER" id="PTHR24421">
    <property type="entry name" value="NITRATE/NITRITE SENSOR PROTEIN NARX-RELATED"/>
    <property type="match status" value="1"/>
</dbReference>
<keyword evidence="4" id="KW-0808">Transferase</keyword>
<feature type="transmembrane region" description="Helical" evidence="10">
    <location>
        <begin position="42"/>
        <end position="59"/>
    </location>
</feature>
<dbReference type="Pfam" id="PF07730">
    <property type="entry name" value="HisKA_3"/>
    <property type="match status" value="1"/>
</dbReference>
<keyword evidence="5" id="KW-0547">Nucleotide-binding</keyword>